<reference evidence="3" key="1">
    <citation type="journal article" date="2019" name="Sci. Rep.">
        <title>Draft genome of Tanacetum cinerariifolium, the natural source of mosquito coil.</title>
        <authorList>
            <person name="Yamashiro T."/>
            <person name="Shiraishi A."/>
            <person name="Satake H."/>
            <person name="Nakayama K."/>
        </authorList>
    </citation>
    <scope>NUCLEOTIDE SEQUENCE</scope>
</reference>
<accession>A0A699GGQ6</accession>
<feature type="transmembrane region" description="Helical" evidence="2">
    <location>
        <begin position="41"/>
        <end position="60"/>
    </location>
</feature>
<keyword evidence="2" id="KW-0472">Membrane</keyword>
<proteinExistence type="predicted"/>
<sequence length="282" mass="31706">MVEKIGTIKNPLTIIAMFAAIAEISGTAVLPFISAANQGTYVWFLMIFPLLLIIVFFLTLNFNHKVLYAPSDFKDEENFFKSFKPASPIERDEKFREQAREVAEDATVATAPESQRAQMEAPPPSPPVGSVSHFTTNDRVHSLQARYSLAEDLVLNKISRETGQGIRRDVSFGFPGTKERFVFDGVIIDNKTVTAVEIKYMQSLVSVKKRVSDVINRVVRIQQSHPQLHDRSFSLVVALVTERPEDEHHVIESKAVEAIGITPFPVHIRVFNLSKLEKEAEN</sequence>
<feature type="region of interest" description="Disordered" evidence="1">
    <location>
        <begin position="107"/>
        <end position="133"/>
    </location>
</feature>
<organism evidence="3">
    <name type="scientific">Tanacetum cinerariifolium</name>
    <name type="common">Dalmatian daisy</name>
    <name type="synonym">Chrysanthemum cinerariifolium</name>
    <dbReference type="NCBI Taxonomy" id="118510"/>
    <lineage>
        <taxon>Eukaryota</taxon>
        <taxon>Viridiplantae</taxon>
        <taxon>Streptophyta</taxon>
        <taxon>Embryophyta</taxon>
        <taxon>Tracheophyta</taxon>
        <taxon>Spermatophyta</taxon>
        <taxon>Magnoliopsida</taxon>
        <taxon>eudicotyledons</taxon>
        <taxon>Gunneridae</taxon>
        <taxon>Pentapetalae</taxon>
        <taxon>asterids</taxon>
        <taxon>campanulids</taxon>
        <taxon>Asterales</taxon>
        <taxon>Asteraceae</taxon>
        <taxon>Asteroideae</taxon>
        <taxon>Anthemideae</taxon>
        <taxon>Anthemidinae</taxon>
        <taxon>Tanacetum</taxon>
    </lineage>
</organism>
<protein>
    <submittedName>
        <fullName evidence="3">Uncharacterized protein</fullName>
    </submittedName>
</protein>
<evidence type="ECO:0000313" key="3">
    <source>
        <dbReference type="EMBL" id="GEU28661.1"/>
    </source>
</evidence>
<keyword evidence="2" id="KW-0812">Transmembrane</keyword>
<comment type="caution">
    <text evidence="3">The sequence shown here is derived from an EMBL/GenBank/DDBJ whole genome shotgun (WGS) entry which is preliminary data.</text>
</comment>
<evidence type="ECO:0000256" key="1">
    <source>
        <dbReference type="SAM" id="MobiDB-lite"/>
    </source>
</evidence>
<keyword evidence="2" id="KW-1133">Transmembrane helix</keyword>
<feature type="transmembrane region" description="Helical" evidence="2">
    <location>
        <begin position="12"/>
        <end position="35"/>
    </location>
</feature>
<dbReference type="EMBL" id="BKCJ010000012">
    <property type="protein sequence ID" value="GEU28661.1"/>
    <property type="molecule type" value="Genomic_DNA"/>
</dbReference>
<evidence type="ECO:0000256" key="2">
    <source>
        <dbReference type="SAM" id="Phobius"/>
    </source>
</evidence>
<name>A0A699GGQ6_TANCI</name>
<dbReference type="AlphaFoldDB" id="A0A699GGQ6"/>
<gene>
    <name evidence="3" type="ORF">Tci_000639</name>
</gene>